<organism evidence="1 3">
    <name type="scientific">Vibrio metoecus</name>
    <dbReference type="NCBI Taxonomy" id="1481663"/>
    <lineage>
        <taxon>Bacteria</taxon>
        <taxon>Pseudomonadati</taxon>
        <taxon>Pseudomonadota</taxon>
        <taxon>Gammaproteobacteria</taxon>
        <taxon>Vibrionales</taxon>
        <taxon>Vibrionaceae</taxon>
        <taxon>Vibrio</taxon>
    </lineage>
</organism>
<sequence length="77" mass="8268">MVIQFKGGKIILTPHEVVVRLGSENMVTLQAYSDVITLMGNGANVLVANGGEAKWSLKLDDEAQLRIIAQTLGCDVL</sequence>
<dbReference type="RefSeq" id="WP_055027775.1">
    <property type="nucleotide sequence ID" value="NZ_CP035689.1"/>
</dbReference>
<name>A0A0Q0PUF8_VIBMT</name>
<dbReference type="InterPro" id="IPR021811">
    <property type="entry name" value="DUF3389"/>
</dbReference>
<dbReference type="AlphaFoldDB" id="A0A0Q0PUF8"/>
<gene>
    <name evidence="1" type="ORF">AAY55_08520</name>
    <name evidence="2" type="ORF">CGU03_07940</name>
</gene>
<keyword evidence="1" id="KW-0813">Transport</keyword>
<keyword evidence="1" id="KW-0762">Sugar transport</keyword>
<dbReference type="Proteomes" id="UP000216173">
    <property type="component" value="Unassembled WGS sequence"/>
</dbReference>
<reference evidence="2" key="3">
    <citation type="submission" date="2017-07" db="EMBL/GenBank/DDBJ databases">
        <authorList>
            <person name="Sun Z.S."/>
            <person name="Albrecht U."/>
            <person name="Echele G."/>
            <person name="Lee C.C."/>
        </authorList>
    </citation>
    <scope>NUCLEOTIDE SEQUENCE [LARGE SCALE GENOMIC DNA]</scope>
    <source>
        <strain evidence="2">OYP9E10</strain>
    </source>
</reference>
<comment type="caution">
    <text evidence="1">The sequence shown here is derived from an EMBL/GenBank/DDBJ whole genome shotgun (WGS) entry which is preliminary data.</text>
</comment>
<dbReference type="Pfam" id="PF11869">
    <property type="entry name" value="DUF3389"/>
    <property type="match status" value="1"/>
</dbReference>
<reference evidence="1 3" key="1">
    <citation type="journal article" date="2015" name="Genome Biol. Evol.">
        <title>The Dynamics of Genetic Interactions between Vibrio metoecus and Vibrio cholerae, Two Close Relatives Co-Occurring in the Environment.</title>
        <authorList>
            <person name="Orata F.D."/>
            <person name="Kirchberger P.C."/>
            <person name="Meheust R."/>
            <person name="Barlow E.J."/>
            <person name="Tarr C.L."/>
            <person name="Boucher Y."/>
        </authorList>
    </citation>
    <scope>NUCLEOTIDE SEQUENCE [LARGE SCALE GENOMIC DNA]</scope>
    <source>
        <strain evidence="1 3">08-2459</strain>
    </source>
</reference>
<evidence type="ECO:0000313" key="3">
    <source>
        <dbReference type="Proteomes" id="UP000053724"/>
    </source>
</evidence>
<dbReference type="PATRIC" id="fig|1481663.10.peg.3439"/>
<evidence type="ECO:0000313" key="2">
    <source>
        <dbReference type="EMBL" id="PAR21367.1"/>
    </source>
</evidence>
<proteinExistence type="predicted"/>
<evidence type="ECO:0000313" key="4">
    <source>
        <dbReference type="Proteomes" id="UP000216173"/>
    </source>
</evidence>
<evidence type="ECO:0000313" key="1">
    <source>
        <dbReference type="EMBL" id="KQA23743.1"/>
    </source>
</evidence>
<protein>
    <submittedName>
        <fullName evidence="2">DUF3389 domain-containing protein</fullName>
    </submittedName>
    <submittedName>
        <fullName evidence="1">PTS sugar transporter subunit IIA</fullName>
    </submittedName>
</protein>
<dbReference type="EMBL" id="LCUF01000008">
    <property type="protein sequence ID" value="KQA23743.1"/>
    <property type="molecule type" value="Genomic_DNA"/>
</dbReference>
<dbReference type="EMBL" id="NMSH01000009">
    <property type="protein sequence ID" value="PAR21367.1"/>
    <property type="molecule type" value="Genomic_DNA"/>
</dbReference>
<reference evidence="4" key="2">
    <citation type="submission" date="2017-07" db="EMBL/GenBank/DDBJ databases">
        <authorList>
            <person name="Boucher Y."/>
            <person name="Orata F.D."/>
        </authorList>
    </citation>
    <scope>NUCLEOTIDE SEQUENCE [LARGE SCALE GENOMIC DNA]</scope>
    <source>
        <strain evidence="4">OYP9E10</strain>
    </source>
</reference>
<accession>A0A0Q0PUF8</accession>
<dbReference type="Proteomes" id="UP000053724">
    <property type="component" value="Unassembled WGS sequence"/>
</dbReference>